<protein>
    <recommendedName>
        <fullName evidence="3">Bacteriophytochrome heme oxygenase BphO</fullName>
    </recommendedName>
</protein>
<dbReference type="CDD" id="cd19166">
    <property type="entry name" value="HemeO-bac"/>
    <property type="match status" value="1"/>
</dbReference>
<dbReference type="SUPFAM" id="SSF48613">
    <property type="entry name" value="Heme oxygenase-like"/>
    <property type="match status" value="1"/>
</dbReference>
<name>A0A0C2UGA8_PARME</name>
<dbReference type="InterPro" id="IPR016084">
    <property type="entry name" value="Haem_Oase-like_multi-hlx"/>
</dbReference>
<dbReference type="Gene3D" id="1.20.910.10">
    <property type="entry name" value="Heme oxygenase-like"/>
    <property type="match status" value="1"/>
</dbReference>
<evidence type="ECO:0008006" key="3">
    <source>
        <dbReference type="Google" id="ProtNLM"/>
    </source>
</evidence>
<evidence type="ECO:0000313" key="2">
    <source>
        <dbReference type="Proteomes" id="UP000031971"/>
    </source>
</evidence>
<gene>
    <name evidence="1" type="ORF">CCC_03170</name>
</gene>
<sequence>MACLVRGPITAELYARSLSALYALHAPLEDVFSAHLGGDDFVPARRSLDLAHDLEVLGHDAAKVAPVWNGRRPDGLAAYVGMRYVIEGSALGGAMIAPQLIRRLPPEALDACRFFTFQMEGQQWPRFWRLVDGLGPIDVHQACDAAVGLFTEIEDLWAAFRQR</sequence>
<comment type="caution">
    <text evidence="1">The sequence shown here is derived from an EMBL/GenBank/DDBJ whole genome shotgun (WGS) entry which is preliminary data.</text>
</comment>
<evidence type="ECO:0000313" key="1">
    <source>
        <dbReference type="EMBL" id="KIM00568.1"/>
    </source>
</evidence>
<proteinExistence type="predicted"/>
<dbReference type="EMBL" id="JXSL01000009">
    <property type="protein sequence ID" value="KIM00568.1"/>
    <property type="molecule type" value="Genomic_DNA"/>
</dbReference>
<keyword evidence="2" id="KW-1185">Reference proteome</keyword>
<dbReference type="AlphaFoldDB" id="A0A0C2UGA8"/>
<organism evidence="1 2">
    <name type="scientific">Paramagnetospirillum magnetotacticum MS-1</name>
    <dbReference type="NCBI Taxonomy" id="272627"/>
    <lineage>
        <taxon>Bacteria</taxon>
        <taxon>Pseudomonadati</taxon>
        <taxon>Pseudomonadota</taxon>
        <taxon>Alphaproteobacteria</taxon>
        <taxon>Rhodospirillales</taxon>
        <taxon>Magnetospirillaceae</taxon>
        <taxon>Paramagnetospirillum</taxon>
    </lineage>
</organism>
<dbReference type="STRING" id="272627.CCC_03170"/>
<accession>A0A0C2UGA8</accession>
<reference evidence="1 2" key="1">
    <citation type="submission" date="2015-01" db="EMBL/GenBank/DDBJ databases">
        <title>Genome Sequence of Magnetospirillum magnetotacticum Strain MS-1.</title>
        <authorList>
            <person name="Marinov G.K."/>
            <person name="Smalley M.D."/>
            <person name="DeSalvo G."/>
        </authorList>
    </citation>
    <scope>NUCLEOTIDE SEQUENCE [LARGE SCALE GENOMIC DNA]</scope>
    <source>
        <strain evidence="1 2">MS-1</strain>
    </source>
</reference>
<dbReference type="Proteomes" id="UP000031971">
    <property type="component" value="Unassembled WGS sequence"/>
</dbReference>